<reference evidence="2" key="1">
    <citation type="submission" date="2020-05" db="EMBL/GenBank/DDBJ databases">
        <title>Phylogenomic resolution of chytrid fungi.</title>
        <authorList>
            <person name="Stajich J.E."/>
            <person name="Amses K."/>
            <person name="Simmons R."/>
            <person name="Seto K."/>
            <person name="Myers J."/>
            <person name="Bonds A."/>
            <person name="Quandt C.A."/>
            <person name="Barry K."/>
            <person name="Liu P."/>
            <person name="Grigoriev I."/>
            <person name="Longcore J.E."/>
            <person name="James T.Y."/>
        </authorList>
    </citation>
    <scope>NUCLEOTIDE SEQUENCE</scope>
    <source>
        <strain evidence="2">JEL0476</strain>
    </source>
</reference>
<feature type="domain" description="Autophagy-related protein 11 C-terminal" evidence="1">
    <location>
        <begin position="4"/>
        <end position="56"/>
    </location>
</feature>
<dbReference type="Pfam" id="PF10377">
    <property type="entry name" value="ATG11"/>
    <property type="match status" value="1"/>
</dbReference>
<sequence>MVIAPKYCLKDSEEFFNSENKKKKKDYIVAKISSIKQVTASENDEFGTKVGQTYYLCEGINV</sequence>
<accession>A0AAD5U8M1</accession>
<dbReference type="EMBL" id="JADGJW010000087">
    <property type="protein sequence ID" value="KAJ3224621.1"/>
    <property type="molecule type" value="Genomic_DNA"/>
</dbReference>
<organism evidence="2 3">
    <name type="scientific">Clydaea vesicula</name>
    <dbReference type="NCBI Taxonomy" id="447962"/>
    <lineage>
        <taxon>Eukaryota</taxon>
        <taxon>Fungi</taxon>
        <taxon>Fungi incertae sedis</taxon>
        <taxon>Chytridiomycota</taxon>
        <taxon>Chytridiomycota incertae sedis</taxon>
        <taxon>Chytridiomycetes</taxon>
        <taxon>Lobulomycetales</taxon>
        <taxon>Lobulomycetaceae</taxon>
        <taxon>Clydaea</taxon>
    </lineage>
</organism>
<gene>
    <name evidence="2" type="ORF">HK099_008166</name>
</gene>
<evidence type="ECO:0000259" key="1">
    <source>
        <dbReference type="Pfam" id="PF10377"/>
    </source>
</evidence>
<evidence type="ECO:0000313" key="3">
    <source>
        <dbReference type="Proteomes" id="UP001211065"/>
    </source>
</evidence>
<comment type="caution">
    <text evidence="2">The sequence shown here is derived from an EMBL/GenBank/DDBJ whole genome shotgun (WGS) entry which is preliminary data.</text>
</comment>
<name>A0AAD5U8M1_9FUNG</name>
<keyword evidence="3" id="KW-1185">Reference proteome</keyword>
<protein>
    <recommendedName>
        <fullName evidence="1">Autophagy-related protein 11 C-terminal domain-containing protein</fullName>
    </recommendedName>
</protein>
<dbReference type="AlphaFoldDB" id="A0AAD5U8M1"/>
<evidence type="ECO:0000313" key="2">
    <source>
        <dbReference type="EMBL" id="KAJ3224621.1"/>
    </source>
</evidence>
<dbReference type="InterPro" id="IPR019460">
    <property type="entry name" value="Atg11_C"/>
</dbReference>
<dbReference type="Proteomes" id="UP001211065">
    <property type="component" value="Unassembled WGS sequence"/>
</dbReference>
<proteinExistence type="predicted"/>